<dbReference type="RefSeq" id="XP_038835014.1">
    <property type="nucleotide sequence ID" value="XM_038979086.1"/>
</dbReference>
<evidence type="ECO:0000313" key="13">
    <source>
        <dbReference type="Proteomes" id="UP000808372"/>
    </source>
</evidence>
<feature type="transmembrane region" description="Helical" evidence="9">
    <location>
        <begin position="1172"/>
        <end position="1194"/>
    </location>
</feature>
<evidence type="ECO:0000256" key="2">
    <source>
        <dbReference type="ARBA" id="ARBA00022448"/>
    </source>
</evidence>
<evidence type="ECO:0000259" key="11">
    <source>
        <dbReference type="Pfam" id="PF18139"/>
    </source>
</evidence>
<proteinExistence type="predicted"/>
<evidence type="ECO:0000256" key="8">
    <source>
        <dbReference type="SAM" id="MobiDB-lite"/>
    </source>
</evidence>
<dbReference type="InterPro" id="IPR005821">
    <property type="entry name" value="Ion_trans_dom"/>
</dbReference>
<accession>A0A8U0TZN0</accession>
<keyword evidence="3 9" id="KW-0812">Transmembrane</keyword>
<evidence type="ECO:0000256" key="4">
    <source>
        <dbReference type="ARBA" id="ARBA00022989"/>
    </source>
</evidence>
<keyword evidence="7" id="KW-0407">Ion channel</keyword>
<dbReference type="GO" id="GO:0005886">
    <property type="term" value="C:plasma membrane"/>
    <property type="evidence" value="ECO:0007669"/>
    <property type="project" value="TreeGrafter"/>
</dbReference>
<dbReference type="Proteomes" id="UP000808372">
    <property type="component" value="Chromosome 3"/>
</dbReference>
<dbReference type="PANTHER" id="PTHR13800:SF6">
    <property type="entry name" value="TRANSIENT RECEPTOR POTENTIAL CATION CHANNEL SUBFAMILY M MEMBER 4"/>
    <property type="match status" value="1"/>
</dbReference>
<feature type="transmembrane region" description="Helical" evidence="9">
    <location>
        <begin position="1026"/>
        <end position="1044"/>
    </location>
</feature>
<gene>
    <name evidence="14" type="primary">LOC120032868</name>
</gene>
<keyword evidence="2" id="KW-0813">Transport</keyword>
<evidence type="ECO:0000313" key="14">
    <source>
        <dbReference type="RefSeq" id="XP_038835014.1"/>
    </source>
</evidence>
<dbReference type="GeneID" id="120032868"/>
<dbReference type="GO" id="GO:0005227">
    <property type="term" value="F:calcium-activated cation channel activity"/>
    <property type="evidence" value="ECO:0007669"/>
    <property type="project" value="TreeGrafter"/>
</dbReference>
<reference evidence="14" key="1">
    <citation type="submission" date="2025-08" db="UniProtKB">
        <authorList>
            <consortium name="RefSeq"/>
        </authorList>
    </citation>
    <scope>IDENTIFICATION</scope>
    <source>
        <tissue evidence="14">White muscle</tissue>
    </source>
</reference>
<dbReference type="PANTHER" id="PTHR13800">
    <property type="entry name" value="TRANSIENT RECEPTOR POTENTIAL CATION CHANNEL, SUBFAMILY M, MEMBER 6"/>
    <property type="match status" value="1"/>
</dbReference>
<feature type="transmembrane region" description="Helical" evidence="9">
    <location>
        <begin position="1088"/>
        <end position="1112"/>
    </location>
</feature>
<comment type="subcellular location">
    <subcellularLocation>
        <location evidence="1">Membrane</location>
        <topology evidence="1">Multi-pass membrane protein</topology>
    </subcellularLocation>
</comment>
<feature type="region of interest" description="Disordered" evidence="8">
    <location>
        <begin position="442"/>
        <end position="465"/>
    </location>
</feature>
<keyword evidence="5" id="KW-0406">Ion transport</keyword>
<evidence type="ECO:0000256" key="9">
    <source>
        <dbReference type="SAM" id="Phobius"/>
    </source>
</evidence>
<keyword evidence="6 9" id="KW-0472">Membrane</keyword>
<evidence type="ECO:0000256" key="5">
    <source>
        <dbReference type="ARBA" id="ARBA00023065"/>
    </source>
</evidence>
<evidence type="ECO:0000259" key="10">
    <source>
        <dbReference type="Pfam" id="PF00520"/>
    </source>
</evidence>
<evidence type="ECO:0000256" key="3">
    <source>
        <dbReference type="ARBA" id="ARBA00022692"/>
    </source>
</evidence>
<feature type="domain" description="Ion transport" evidence="10">
    <location>
        <begin position="955"/>
        <end position="1208"/>
    </location>
</feature>
<sequence>MKNTDKEREGGRGRTETRKSEKDQSWIPKIIKKRVCTTFIEDCFSNGALCQCGGVRETHGSIATGDYFGAAIVSQWDSSQHSSEYPTDAFGELEFAEAGRRHSHFLRLSCDTTPQMVYTLMTAHWGVPSPNLVVSVVGGEGCEKVKTWVREVLRQGLVRAAQSTGAWIVTGGLREGVSHCVGEAVRDHAAAASSLSQKKVIAVGMAPWGLVHNRQQLINAQMSFYIGKLKTTGNQINNNEDFLLHKGWESQCLLLSLSHYVSLSVSLPLSLPSFLYPDLSPLFLYPFSPPLIPFPTHNLSRTPPSLTHSLTLPPTQSLFLYASPPQGSFPARYYAQNTSRDSCCLDNNYQAFLLVDDGSVGRRGGETAFRAKMEDYISHQRTGIWGSGSIDVPVLCMLISGDAAMLERVDLSLKKATPWLVLNGSGPAADLICELLDALSAMPMSPPSPPPEAEGSKSPSAELRDRARERVRRHFTAEADLEKLVDRALSIYQNRDLITVFHGEQESPDDFDTVLLKALVRGRASKRVSSDAREYTEELKLAVAWNRVDIAKSELFNGDIQWQYEDLEDSMTDALINDKPQFVRLFTENGLNILDYLTYRRLEVLYRSLSDSSLAYTLLQRRLTERQGLAGSLPTVPCSLDGASLLKSPVSPISEPSSAKELSLYEMSRLLWDILGDVCLPFYYSPLKLDQSTSTRRALKHMNKLLLEECPYKEQRCLSPWASLFIWAVLQNRSEMAVYFWEMAGESVLSALAGCKMLRELSKLESETETKLSMKVLAQKFENLALDVFSECYQSSERRSFTLLIRKSPVWGGATCLQMATAADARLFFSHDGVQSLLSQIWWGDMERSTKVWKLVLAFFLPPLIYTNLITFREQEEEGKSEEVTHGRNTDSLDGGDATVFSLADIMQTEEDAEEYAALRAKRKGASNPKRPFILLRWREFWFAPVTSFLGNVLMYFLFLSLFAYILLVDFKPPPPHGPSTLEFVLYFWVFTMVCEEIRQTFFVGSNTVYQRMSLYIQDMWNKCDILAISLFALGMCCRMFPWSYEFGRAVFAVDYMVFTLRLIHIFAIHKQLGPKIIIVGNMMKDIFFFLFFLAVWLMAYGVANQALLYSYDPRPNWIFRRVFYRPYLHIFGQIPIHEMDADKLEEGIQCTNNATLIGAGAEPCMSTYANWLVVILLVIYLLVTNILLVNLLIAMFSHTFSKVQEHSDTYWKFQRYKLILEYHSRPCLAPPFIIISHLHLFIKRRIRRIPSVKIKHFVLEIYGRQASKLNMWEAIQKENILSAQNKREREKDSERLKRTSVKVNSVLKQMVKIQDHDRRLRMLETKLEYCSSALSWMVDALSQSNLIKPTRPPPILRDLTPLSPTN</sequence>
<feature type="domain" description="TRPM SLOG" evidence="11">
    <location>
        <begin position="104"/>
        <end position="230"/>
    </location>
</feature>
<evidence type="ECO:0000259" key="12">
    <source>
        <dbReference type="Pfam" id="PF25508"/>
    </source>
</evidence>
<dbReference type="Pfam" id="PF25508">
    <property type="entry name" value="TRPM2"/>
    <property type="match status" value="1"/>
</dbReference>
<keyword evidence="13" id="KW-1185">Reference proteome</keyword>
<feature type="domain" description="TRPM-like" evidence="12">
    <location>
        <begin position="554"/>
        <end position="831"/>
    </location>
</feature>
<dbReference type="InterPro" id="IPR041491">
    <property type="entry name" value="TRPM_SLOG"/>
</dbReference>
<dbReference type="Pfam" id="PF18139">
    <property type="entry name" value="LSDAT_euk"/>
    <property type="match status" value="2"/>
</dbReference>
<protein>
    <submittedName>
        <fullName evidence="14">Transient receptor potential cation channel subfamily M member 4-like isoform X1</fullName>
    </submittedName>
</protein>
<evidence type="ECO:0000256" key="6">
    <source>
        <dbReference type="ARBA" id="ARBA00023136"/>
    </source>
</evidence>
<feature type="region of interest" description="Disordered" evidence="8">
    <location>
        <begin position="1"/>
        <end position="23"/>
    </location>
</feature>
<feature type="transmembrane region" description="Helical" evidence="9">
    <location>
        <begin position="941"/>
        <end position="966"/>
    </location>
</feature>
<name>A0A8U0TZN0_SALNM</name>
<feature type="domain" description="TRPM SLOG" evidence="11">
    <location>
        <begin position="336"/>
        <end position="433"/>
    </location>
</feature>
<dbReference type="InterPro" id="IPR050927">
    <property type="entry name" value="TRPM"/>
</dbReference>
<keyword evidence="4 9" id="KW-1133">Transmembrane helix</keyword>
<evidence type="ECO:0000256" key="1">
    <source>
        <dbReference type="ARBA" id="ARBA00004141"/>
    </source>
</evidence>
<dbReference type="InterPro" id="IPR057366">
    <property type="entry name" value="TRPM-like"/>
</dbReference>
<dbReference type="Pfam" id="PF00520">
    <property type="entry name" value="Ion_trans"/>
    <property type="match status" value="1"/>
</dbReference>
<evidence type="ECO:0000256" key="7">
    <source>
        <dbReference type="ARBA" id="ARBA00023303"/>
    </source>
</evidence>
<organism evidence="13 14">
    <name type="scientific">Salvelinus namaycush</name>
    <name type="common">Lake trout</name>
    <name type="synonym">Salmo namaycush</name>
    <dbReference type="NCBI Taxonomy" id="8040"/>
    <lineage>
        <taxon>Eukaryota</taxon>
        <taxon>Metazoa</taxon>
        <taxon>Chordata</taxon>
        <taxon>Craniata</taxon>
        <taxon>Vertebrata</taxon>
        <taxon>Euteleostomi</taxon>
        <taxon>Actinopterygii</taxon>
        <taxon>Neopterygii</taxon>
        <taxon>Teleostei</taxon>
        <taxon>Protacanthopterygii</taxon>
        <taxon>Salmoniformes</taxon>
        <taxon>Salmonidae</taxon>
        <taxon>Salmoninae</taxon>
        <taxon>Salvelinus</taxon>
    </lineage>
</organism>
<dbReference type="KEGG" id="snh:120032868"/>
<dbReference type="GO" id="GO:0099604">
    <property type="term" value="F:ligand-gated calcium channel activity"/>
    <property type="evidence" value="ECO:0007669"/>
    <property type="project" value="TreeGrafter"/>
</dbReference>